<dbReference type="Gene3D" id="3.30.420.10">
    <property type="entry name" value="Ribonuclease H-like superfamily/Ribonuclease H"/>
    <property type="match status" value="1"/>
</dbReference>
<proteinExistence type="predicted"/>
<sequence>MTSTPFRLQHARFSLASPDLTLPGHTPLYTCMSSHVFKACLKVLRKRHSYYLSQLIAPSGSHLISWTAYRTTYLATLADKRGCSLPHKWYLDIKANTTLPNSHDQLLNRFVCPLSATSSITLVPGLSVQPKKDTCMIVHWISDCLSSPGDVIRLRPCSGCDAHILFPSANKYTAVSPRCTFKIFLLKSLILPTDCKRIQQSTMEVTSPYSWANLSITVIPYYRRLDTLPDFSSSSSAVGYDLTVASPLLELFTLPPQFLPLSMGWSWVQLIPNAGYLNSVATYAYGTIRNWPSSTKAEAAAIYTALRVSPDDSTITVYMDSQAAIDGLNLCVSSTYTNSRLYYK</sequence>
<protein>
    <submittedName>
        <fullName evidence="1">Uncharacterized protein</fullName>
    </submittedName>
</protein>
<accession>A0A2Z6QX53</accession>
<organism evidence="1 2">
    <name type="scientific">Rhizophagus clarus</name>
    <dbReference type="NCBI Taxonomy" id="94130"/>
    <lineage>
        <taxon>Eukaryota</taxon>
        <taxon>Fungi</taxon>
        <taxon>Fungi incertae sedis</taxon>
        <taxon>Mucoromycota</taxon>
        <taxon>Glomeromycotina</taxon>
        <taxon>Glomeromycetes</taxon>
        <taxon>Glomerales</taxon>
        <taxon>Glomeraceae</taxon>
        <taxon>Rhizophagus</taxon>
    </lineage>
</organism>
<dbReference type="Proteomes" id="UP000247702">
    <property type="component" value="Unassembled WGS sequence"/>
</dbReference>
<name>A0A2Z6QX53_9GLOM</name>
<comment type="caution">
    <text evidence="1">The sequence shown here is derived from an EMBL/GenBank/DDBJ whole genome shotgun (WGS) entry which is preliminary data.</text>
</comment>
<keyword evidence="2" id="KW-1185">Reference proteome</keyword>
<dbReference type="AlphaFoldDB" id="A0A2Z6QX53"/>
<dbReference type="InterPro" id="IPR012337">
    <property type="entry name" value="RNaseH-like_sf"/>
</dbReference>
<gene>
    <name evidence="1" type="ORF">RclHR1_21160004</name>
</gene>
<evidence type="ECO:0000313" key="1">
    <source>
        <dbReference type="EMBL" id="GBB93142.1"/>
    </source>
</evidence>
<dbReference type="SUPFAM" id="SSF53098">
    <property type="entry name" value="Ribonuclease H-like"/>
    <property type="match status" value="1"/>
</dbReference>
<dbReference type="EMBL" id="BEXD01001243">
    <property type="protein sequence ID" value="GBB93142.1"/>
    <property type="molecule type" value="Genomic_DNA"/>
</dbReference>
<dbReference type="GO" id="GO:0003676">
    <property type="term" value="F:nucleic acid binding"/>
    <property type="evidence" value="ECO:0007669"/>
    <property type="project" value="InterPro"/>
</dbReference>
<dbReference type="InterPro" id="IPR036397">
    <property type="entry name" value="RNaseH_sf"/>
</dbReference>
<reference evidence="1 2" key="1">
    <citation type="submission" date="2017-11" db="EMBL/GenBank/DDBJ databases">
        <title>The genome of Rhizophagus clarus HR1 reveals common genetic basis of auxotrophy among arbuscular mycorrhizal fungi.</title>
        <authorList>
            <person name="Kobayashi Y."/>
        </authorList>
    </citation>
    <scope>NUCLEOTIDE SEQUENCE [LARGE SCALE GENOMIC DNA]</scope>
    <source>
        <strain evidence="1 2">HR1</strain>
    </source>
</reference>
<evidence type="ECO:0000313" key="2">
    <source>
        <dbReference type="Proteomes" id="UP000247702"/>
    </source>
</evidence>